<gene>
    <name evidence="1" type="ORF">CI1B_68250</name>
</gene>
<evidence type="ECO:0000313" key="1">
    <source>
        <dbReference type="EMBL" id="VIO76954.1"/>
    </source>
</evidence>
<comment type="caution">
    <text evidence="1">The sequence shown here is derived from an EMBL/GenBank/DDBJ whole genome shotgun (WGS) entry which is preliminary data.</text>
</comment>
<proteinExistence type="predicted"/>
<organism evidence="1 2">
    <name type="scientific">Bradyrhizobium ivorense</name>
    <dbReference type="NCBI Taxonomy" id="2511166"/>
    <lineage>
        <taxon>Bacteria</taxon>
        <taxon>Pseudomonadati</taxon>
        <taxon>Pseudomonadota</taxon>
        <taxon>Alphaproteobacteria</taxon>
        <taxon>Hyphomicrobiales</taxon>
        <taxon>Nitrobacteraceae</taxon>
        <taxon>Bradyrhizobium</taxon>
    </lineage>
</organism>
<keyword evidence="2" id="KW-1185">Reference proteome</keyword>
<sequence>MLMLTLVRSFAVLIPWLTHLATWLVARSLNMPQPLVHATSVFVFAQVYAVEMRVGRALCPLRLQRLLQSWFR</sequence>
<name>A0A508TRY1_9BRAD</name>
<accession>A0A508TRY1</accession>
<evidence type="ECO:0000313" key="2">
    <source>
        <dbReference type="Proteomes" id="UP000328092"/>
    </source>
</evidence>
<protein>
    <submittedName>
        <fullName evidence="1">Uncharacterized protein</fullName>
    </submittedName>
</protein>
<dbReference type="AlphaFoldDB" id="A0A508TRY1"/>
<dbReference type="Proteomes" id="UP000328092">
    <property type="component" value="Unassembled WGS sequence"/>
</dbReference>
<reference evidence="1" key="1">
    <citation type="submission" date="2019-02" db="EMBL/GenBank/DDBJ databases">
        <authorList>
            <person name="Pothier F.J."/>
        </authorList>
    </citation>
    <scope>NUCLEOTIDE SEQUENCE</scope>
    <source>
        <strain evidence="1">CI-1B</strain>
    </source>
</reference>
<dbReference type="EMBL" id="CAADFC020000028">
    <property type="protein sequence ID" value="VIO76954.1"/>
    <property type="molecule type" value="Genomic_DNA"/>
</dbReference>